<feature type="compositionally biased region" description="Acidic residues" evidence="1">
    <location>
        <begin position="193"/>
        <end position="208"/>
    </location>
</feature>
<evidence type="ECO:0000256" key="1">
    <source>
        <dbReference type="SAM" id="MobiDB-lite"/>
    </source>
</evidence>
<dbReference type="InterPro" id="IPR000253">
    <property type="entry name" value="FHA_dom"/>
</dbReference>
<reference evidence="3" key="1">
    <citation type="journal article" date="2020" name="Stud. Mycol.">
        <title>101 Dothideomycetes genomes: a test case for predicting lifestyles and emergence of pathogens.</title>
        <authorList>
            <person name="Haridas S."/>
            <person name="Albert R."/>
            <person name="Binder M."/>
            <person name="Bloem J."/>
            <person name="Labutti K."/>
            <person name="Salamov A."/>
            <person name="Andreopoulos B."/>
            <person name="Baker S."/>
            <person name="Barry K."/>
            <person name="Bills G."/>
            <person name="Bluhm B."/>
            <person name="Cannon C."/>
            <person name="Castanera R."/>
            <person name="Culley D."/>
            <person name="Daum C."/>
            <person name="Ezra D."/>
            <person name="Gonzalez J."/>
            <person name="Henrissat B."/>
            <person name="Kuo A."/>
            <person name="Liang C."/>
            <person name="Lipzen A."/>
            <person name="Lutzoni F."/>
            <person name="Magnuson J."/>
            <person name="Mondo S."/>
            <person name="Nolan M."/>
            <person name="Ohm R."/>
            <person name="Pangilinan J."/>
            <person name="Park H.-J."/>
            <person name="Ramirez L."/>
            <person name="Alfaro M."/>
            <person name="Sun H."/>
            <person name="Tritt A."/>
            <person name="Yoshinaga Y."/>
            <person name="Zwiers L.-H."/>
            <person name="Turgeon B."/>
            <person name="Goodwin S."/>
            <person name="Spatafora J."/>
            <person name="Crous P."/>
            <person name="Grigoriev I."/>
        </authorList>
    </citation>
    <scope>NUCLEOTIDE SEQUENCE</scope>
    <source>
        <strain evidence="3">CBS 115976</strain>
    </source>
</reference>
<keyword evidence="4" id="KW-1185">Reference proteome</keyword>
<accession>A0A6A6U0Z2</accession>
<protein>
    <recommendedName>
        <fullName evidence="2">FHA domain-containing protein</fullName>
    </recommendedName>
</protein>
<dbReference type="InterPro" id="IPR008984">
    <property type="entry name" value="SMAD_FHA_dom_sf"/>
</dbReference>
<dbReference type="OrthoDB" id="4096268at2759"/>
<evidence type="ECO:0000313" key="3">
    <source>
        <dbReference type="EMBL" id="KAF2665316.1"/>
    </source>
</evidence>
<proteinExistence type="predicted"/>
<dbReference type="PROSITE" id="PS50006">
    <property type="entry name" value="FHA_DOMAIN"/>
    <property type="match status" value="1"/>
</dbReference>
<dbReference type="SUPFAM" id="SSF49879">
    <property type="entry name" value="SMAD/FHA domain"/>
    <property type="match status" value="1"/>
</dbReference>
<gene>
    <name evidence="3" type="ORF">BT63DRAFT_428288</name>
</gene>
<feature type="domain" description="FHA" evidence="2">
    <location>
        <begin position="38"/>
        <end position="105"/>
    </location>
</feature>
<organism evidence="3 4">
    <name type="scientific">Microthyrium microscopicum</name>
    <dbReference type="NCBI Taxonomy" id="703497"/>
    <lineage>
        <taxon>Eukaryota</taxon>
        <taxon>Fungi</taxon>
        <taxon>Dikarya</taxon>
        <taxon>Ascomycota</taxon>
        <taxon>Pezizomycotina</taxon>
        <taxon>Dothideomycetes</taxon>
        <taxon>Dothideomycetes incertae sedis</taxon>
        <taxon>Microthyriales</taxon>
        <taxon>Microthyriaceae</taxon>
        <taxon>Microthyrium</taxon>
    </lineage>
</organism>
<feature type="compositionally biased region" description="Low complexity" evidence="1">
    <location>
        <begin position="287"/>
        <end position="297"/>
    </location>
</feature>
<dbReference type="Proteomes" id="UP000799302">
    <property type="component" value="Unassembled WGS sequence"/>
</dbReference>
<dbReference type="Pfam" id="PF00498">
    <property type="entry name" value="FHA"/>
    <property type="match status" value="1"/>
</dbReference>
<feature type="region of interest" description="Disordered" evidence="1">
    <location>
        <begin position="176"/>
        <end position="208"/>
    </location>
</feature>
<dbReference type="EMBL" id="MU004240">
    <property type="protein sequence ID" value="KAF2665316.1"/>
    <property type="molecule type" value="Genomic_DNA"/>
</dbReference>
<dbReference type="AlphaFoldDB" id="A0A6A6U0Z2"/>
<name>A0A6A6U0Z2_9PEZI</name>
<sequence length="489" mass="53517">MPPPLPPSTARLMLKLTLVDGDDNLNSRSIELTEGDSVIVGRASKDPNKNIQARTHNFNITNSVVSRHHAHFYYQRSSTMPSLPCKLYIEDGGSSHGTYLNEERIPQGSKKEVNDGDEIRFGVKVVRADAEFPPPVYSVELEEVEDDDDAGLNANGRSYGFHDLVQADIDEMIAGASHDDHDDGYSDGYSDAEAGEDYPGSEELWDQDDYDHDHLEDDIEELYDEEQQFELDTTLGPKDTNDNPIHARQASFNGQPLSTAYKFDVFQATNLNAVEVPGLLQNDESSSDPSSSLPVSPEQTRAGTDFWTVALQPPPGMAQATAGASEPTKVHPDRQRMLAVEELVNSTEPSSTSFVGRKRKANAMDALEQPVTQRSPVVIVDVQPQVNATESSTSQLEIAMSSSTLARPEQVKQQVEHVQERMKQVKEKLAQALKEPVDVQAAMATQDAPVEPPRKRARMTNVAIGVGAFVAGSVSTIAALASLPESFFL</sequence>
<evidence type="ECO:0000313" key="4">
    <source>
        <dbReference type="Proteomes" id="UP000799302"/>
    </source>
</evidence>
<feature type="region of interest" description="Disordered" evidence="1">
    <location>
        <begin position="280"/>
        <end position="300"/>
    </location>
</feature>
<evidence type="ECO:0000259" key="2">
    <source>
        <dbReference type="PROSITE" id="PS50006"/>
    </source>
</evidence>
<dbReference type="Gene3D" id="2.60.200.20">
    <property type="match status" value="1"/>
</dbReference>
<dbReference type="SMART" id="SM00240">
    <property type="entry name" value="FHA"/>
    <property type="match status" value="1"/>
</dbReference>